<dbReference type="InterPro" id="IPR001017">
    <property type="entry name" value="DH_E1"/>
</dbReference>
<keyword evidence="2 5" id="KW-0560">Oxidoreductase</keyword>
<dbReference type="Pfam" id="PF00676">
    <property type="entry name" value="E1_dh"/>
    <property type="match status" value="1"/>
</dbReference>
<dbReference type="GO" id="GO:0004739">
    <property type="term" value="F:pyruvate dehydrogenase (acetyl-transferring) activity"/>
    <property type="evidence" value="ECO:0007669"/>
    <property type="project" value="UniProtKB-UniRule"/>
</dbReference>
<name>A0A481XT73_9CILI</name>
<evidence type="ECO:0000256" key="1">
    <source>
        <dbReference type="ARBA" id="ARBA00001964"/>
    </source>
</evidence>
<proteinExistence type="evidence at transcript level"/>
<protein>
    <recommendedName>
        <fullName evidence="5">Pyruvate dehydrogenase E1 component subunit alpha</fullName>
        <ecNumber evidence="5">1.2.4.1</ecNumber>
    </recommendedName>
</protein>
<evidence type="ECO:0000259" key="6">
    <source>
        <dbReference type="Pfam" id="PF00676"/>
    </source>
</evidence>
<dbReference type="GO" id="GO:0006086">
    <property type="term" value="P:pyruvate decarboxylation to acetyl-CoA"/>
    <property type="evidence" value="ECO:0007669"/>
    <property type="project" value="InterPro"/>
</dbReference>
<dbReference type="PANTHER" id="PTHR11516">
    <property type="entry name" value="PYRUVATE DEHYDROGENASE E1 COMPONENT, ALPHA SUBUNIT BACTERIAL AND ORGANELLAR"/>
    <property type="match status" value="1"/>
</dbReference>
<reference evidence="7" key="1">
    <citation type="submission" date="2018-07" db="EMBL/GenBank/DDBJ databases">
        <title>Hydrogenases in Philasterides dicentrarchi.</title>
        <authorList>
            <person name="Lamas J."/>
            <person name="Folgueira I."/>
            <person name="Defelipe A."/>
            <person name="Sueiro R."/>
            <person name="Leiro J."/>
        </authorList>
    </citation>
    <scope>NUCLEOTIDE SEQUENCE</scope>
</reference>
<dbReference type="FunFam" id="3.40.50.970:FF:000013">
    <property type="entry name" value="Pyruvate dehydrogenase E1 component subunit alpha"/>
    <property type="match status" value="1"/>
</dbReference>
<dbReference type="EC" id="1.2.4.1" evidence="5"/>
<evidence type="ECO:0000256" key="4">
    <source>
        <dbReference type="ARBA" id="ARBA00023317"/>
    </source>
</evidence>
<evidence type="ECO:0000313" key="7">
    <source>
        <dbReference type="EMBL" id="QBK46528.1"/>
    </source>
</evidence>
<dbReference type="AlphaFoldDB" id="A0A481XT73"/>
<dbReference type="Gene3D" id="3.40.50.970">
    <property type="match status" value="1"/>
</dbReference>
<evidence type="ECO:0000256" key="2">
    <source>
        <dbReference type="ARBA" id="ARBA00023002"/>
    </source>
</evidence>
<comment type="catalytic activity">
    <reaction evidence="5">
        <text>N(6)-[(R)-lipoyl]-L-lysyl-[protein] + pyruvate + H(+) = N(6)-[(R)-S(8)-acetyldihydrolipoyl]-L-lysyl-[protein] + CO2</text>
        <dbReference type="Rhea" id="RHEA:19189"/>
        <dbReference type="Rhea" id="RHEA-COMP:10474"/>
        <dbReference type="Rhea" id="RHEA-COMP:10478"/>
        <dbReference type="ChEBI" id="CHEBI:15361"/>
        <dbReference type="ChEBI" id="CHEBI:15378"/>
        <dbReference type="ChEBI" id="CHEBI:16526"/>
        <dbReference type="ChEBI" id="CHEBI:83099"/>
        <dbReference type="ChEBI" id="CHEBI:83111"/>
        <dbReference type="EC" id="1.2.4.1"/>
    </reaction>
</comment>
<keyword evidence="3 5" id="KW-0786">Thiamine pyrophosphate</keyword>
<comment type="function">
    <text evidence="5">The pyruvate dehydrogenase complex catalyzes the overall conversion of pyruvate to acetyl-CoA and CO(2).</text>
</comment>
<dbReference type="InterPro" id="IPR029061">
    <property type="entry name" value="THDP-binding"/>
</dbReference>
<keyword evidence="4 5" id="KW-0670">Pyruvate</keyword>
<dbReference type="InterPro" id="IPR017597">
    <property type="entry name" value="Pyrv_DH_E1_asu_subgrp-y"/>
</dbReference>
<dbReference type="NCBIfam" id="TIGR03182">
    <property type="entry name" value="PDH_E1_alph_y"/>
    <property type="match status" value="1"/>
</dbReference>
<comment type="cofactor">
    <cofactor evidence="1 5">
        <name>thiamine diphosphate</name>
        <dbReference type="ChEBI" id="CHEBI:58937"/>
    </cofactor>
</comment>
<evidence type="ECO:0000256" key="3">
    <source>
        <dbReference type="ARBA" id="ARBA00023052"/>
    </source>
</evidence>
<dbReference type="InterPro" id="IPR050642">
    <property type="entry name" value="PDH_E1_Alpha_Subunit"/>
</dbReference>
<dbReference type="EMBL" id="MH630440">
    <property type="protein sequence ID" value="QBK46528.1"/>
    <property type="molecule type" value="mRNA"/>
</dbReference>
<sequence length="387" mass="44552">MIRKVLQKQVSLAANKQKFSFSTFTYQLPYFDTYKLDSYELPQHSVVSRDQLLKIYTEMTLMRKMEIASDILYKDRFIRGFCHLYDGQEAVIQGIEDAITLQDLMITAYRCHCHALKRGESVYTIMAEMMGKRSGGSQGKGGSMHFYSKEHNFYGGNGIVGAQLPVGAGLAFALKYQEKENVAIAMYGDGAANQGQLFEAANMSYLWKLPIIYVCENNRYAMGTSIDRHAMNTKFYTRGDSIPGIRINGNNYFHVLEGFRWAKQYAINNGPLFIEVDSYRYHGHSMSDPGLSYRTREEVQEHRKTKDCITLIKNMILENNFAGPNDLKQIDKEMKKEVDDAIEKAKNDPFPDPAVDLYSDVYKNNEDHYLRNVEYEYSQFSNKKPIY</sequence>
<evidence type="ECO:0000256" key="5">
    <source>
        <dbReference type="RuleBase" id="RU361139"/>
    </source>
</evidence>
<dbReference type="PANTHER" id="PTHR11516:SF60">
    <property type="entry name" value="PYRUVATE DEHYDROGENASE E1 COMPONENT SUBUNIT ALPHA"/>
    <property type="match status" value="1"/>
</dbReference>
<feature type="domain" description="Dehydrogenase E1 component" evidence="6">
    <location>
        <begin position="58"/>
        <end position="353"/>
    </location>
</feature>
<dbReference type="CDD" id="cd02000">
    <property type="entry name" value="TPP_E1_PDC_ADC_BCADC"/>
    <property type="match status" value="1"/>
</dbReference>
<accession>A0A481XT73</accession>
<organism evidence="7">
    <name type="scientific">Philasterides dicentrarchi</name>
    <dbReference type="NCBI Taxonomy" id="282688"/>
    <lineage>
        <taxon>Eukaryota</taxon>
        <taxon>Sar</taxon>
        <taxon>Alveolata</taxon>
        <taxon>Ciliophora</taxon>
        <taxon>Intramacronucleata</taxon>
        <taxon>Oligohymenophorea</taxon>
        <taxon>Scuticociliatia</taxon>
        <taxon>Philasterida</taxon>
        <taxon>Philasteridae</taxon>
        <taxon>Philasterides</taxon>
    </lineage>
</organism>
<dbReference type="SUPFAM" id="SSF52518">
    <property type="entry name" value="Thiamin diphosphate-binding fold (THDP-binding)"/>
    <property type="match status" value="1"/>
</dbReference>